<feature type="active site" description="Proton acceptor" evidence="2">
    <location>
        <position position="282"/>
    </location>
</feature>
<proteinExistence type="inferred from homology"/>
<keyword evidence="1 3" id="KW-0012">Acyltransferase</keyword>
<dbReference type="OrthoDB" id="240216at2759"/>
<dbReference type="Pfam" id="PF00755">
    <property type="entry name" value="Carn_acyltransf"/>
    <property type="match status" value="1"/>
</dbReference>
<dbReference type="AlphaFoldDB" id="A0A9W7XT38"/>
<keyword evidence="6" id="KW-1185">Reference proteome</keyword>
<reference evidence="5" key="1">
    <citation type="submission" date="2022-07" db="EMBL/GenBank/DDBJ databases">
        <title>Phylogenomic reconstructions and comparative analyses of Kickxellomycotina fungi.</title>
        <authorList>
            <person name="Reynolds N.K."/>
            <person name="Stajich J.E."/>
            <person name="Barry K."/>
            <person name="Grigoriev I.V."/>
            <person name="Crous P."/>
            <person name="Smith M.E."/>
        </authorList>
    </citation>
    <scope>NUCLEOTIDE SEQUENCE</scope>
    <source>
        <strain evidence="5">BCRC 34381</strain>
    </source>
</reference>
<evidence type="ECO:0000313" key="5">
    <source>
        <dbReference type="EMBL" id="KAJ1718054.1"/>
    </source>
</evidence>
<evidence type="ECO:0000313" key="6">
    <source>
        <dbReference type="Proteomes" id="UP001143981"/>
    </source>
</evidence>
<gene>
    <name evidence="5" type="ORF">LPJ61_006905</name>
</gene>
<feature type="non-terminal residue" evidence="5">
    <location>
        <position position="1"/>
    </location>
</feature>
<comment type="caution">
    <text evidence="5">The sequence shown here is derived from an EMBL/GenBank/DDBJ whole genome shotgun (WGS) entry which is preliminary data.</text>
</comment>
<dbReference type="PANTHER" id="PTHR22589">
    <property type="entry name" value="CARNITINE O-ACYLTRANSFERASE"/>
    <property type="match status" value="1"/>
</dbReference>
<feature type="non-terminal residue" evidence="5">
    <location>
        <position position="344"/>
    </location>
</feature>
<feature type="domain" description="Choline/carnitine acyltransferase" evidence="4">
    <location>
        <begin position="4"/>
        <end position="343"/>
    </location>
</feature>
<evidence type="ECO:0000256" key="3">
    <source>
        <dbReference type="RuleBase" id="RU003801"/>
    </source>
</evidence>
<dbReference type="GO" id="GO:0016746">
    <property type="term" value="F:acyltransferase activity"/>
    <property type="evidence" value="ECO:0007669"/>
    <property type="project" value="UniProtKB-KW"/>
</dbReference>
<name>A0A9W7XT38_9FUNG</name>
<dbReference type="PROSITE" id="PS00440">
    <property type="entry name" value="ACYLTRANSF_C_2"/>
    <property type="match status" value="1"/>
</dbReference>
<comment type="similarity">
    <text evidence="3">Belongs to the carnitine/choline acetyltransferase family.</text>
</comment>
<dbReference type="Gene3D" id="3.30.559.70">
    <property type="entry name" value="Choline/Carnitine o-acyltransferase, domain 2"/>
    <property type="match status" value="1"/>
</dbReference>
<evidence type="ECO:0000256" key="2">
    <source>
        <dbReference type="PIRSR" id="PIRSR600542-1"/>
    </source>
</evidence>
<organism evidence="5 6">
    <name type="scientific">Coemansia biformis</name>
    <dbReference type="NCBI Taxonomy" id="1286918"/>
    <lineage>
        <taxon>Eukaryota</taxon>
        <taxon>Fungi</taxon>
        <taxon>Fungi incertae sedis</taxon>
        <taxon>Zoopagomycota</taxon>
        <taxon>Kickxellomycotina</taxon>
        <taxon>Kickxellomycetes</taxon>
        <taxon>Kickxellales</taxon>
        <taxon>Kickxellaceae</taxon>
        <taxon>Coemansia</taxon>
    </lineage>
</organism>
<dbReference type="PANTHER" id="PTHR22589:SF107">
    <property type="entry name" value="CHOLINE_CARNITINE ACYLTRANSFERASE DOMAIN-CONTAINING PROTEIN"/>
    <property type="match status" value="1"/>
</dbReference>
<evidence type="ECO:0000256" key="1">
    <source>
        <dbReference type="ARBA" id="ARBA00023315"/>
    </source>
</evidence>
<dbReference type="EMBL" id="JANBOI010003970">
    <property type="protein sequence ID" value="KAJ1718054.1"/>
    <property type="molecule type" value="Genomic_DNA"/>
</dbReference>
<accession>A0A9W7XT38</accession>
<protein>
    <recommendedName>
        <fullName evidence="4">Choline/carnitine acyltransferase domain-containing protein</fullName>
    </recommendedName>
</protein>
<sequence length="344" mass="38620">YEKTQPASWLEAWWLELAYLSWREGLCINSNYWIVLADDPHAYGLATAPEPLRPSDPEYHAGRVCESGAYSEFQIRRAVKFIQRTLDYKERVDEGLIPIDRTKAGPLCMHQYTCYFGMTRIPRPGSDELRQDKATTRARSIVVIVQDQVYSVEVYDTAGQRRPDGDLEADLQAVVADTCERSAHGDLDPAVTVLTAGHRDRWAAAYERLEQQPRNYMTLASIQESLFAVSLDTTFSDPPGSINAQQQSIKCHSTNPGHNRWYDKCISYVFDRNGTAGYVGEHSPCDALIPAFMLEHVCKAVAAENISSAVPSPHTPAYQPQIRRLRFTDVDSTVLGMIAEAEAE</sequence>
<keyword evidence="3" id="KW-0808">Transferase</keyword>
<dbReference type="InterPro" id="IPR039551">
    <property type="entry name" value="Cho/carn_acyl_trans"/>
</dbReference>
<evidence type="ECO:0000259" key="4">
    <source>
        <dbReference type="Pfam" id="PF00755"/>
    </source>
</evidence>
<dbReference type="InterPro" id="IPR042231">
    <property type="entry name" value="Cho/carn_acyl_trans_2"/>
</dbReference>
<dbReference type="InterPro" id="IPR000542">
    <property type="entry name" value="Carn_acyl_trans"/>
</dbReference>
<dbReference type="SUPFAM" id="SSF52777">
    <property type="entry name" value="CoA-dependent acyltransferases"/>
    <property type="match status" value="1"/>
</dbReference>
<dbReference type="Proteomes" id="UP001143981">
    <property type="component" value="Unassembled WGS sequence"/>
</dbReference>